<evidence type="ECO:0000313" key="3">
    <source>
        <dbReference type="EMBL" id="KGE52992.1"/>
    </source>
</evidence>
<dbReference type="STRING" id="325777.GW15_0205010"/>
<dbReference type="InterPro" id="IPR012939">
    <property type="entry name" value="Glyco_hydro_92"/>
</dbReference>
<evidence type="ECO:0000256" key="1">
    <source>
        <dbReference type="SAM" id="MobiDB-lite"/>
    </source>
</evidence>
<feature type="region of interest" description="Disordered" evidence="1">
    <location>
        <begin position="41"/>
        <end position="62"/>
    </location>
</feature>
<accession>A0A098Q4U9</accession>
<organism evidence="3 4">
    <name type="scientific">Xanthomonas axonopodis pv. vasculorum</name>
    <dbReference type="NCBI Taxonomy" id="325777"/>
    <lineage>
        <taxon>Bacteria</taxon>
        <taxon>Pseudomonadati</taxon>
        <taxon>Pseudomonadota</taxon>
        <taxon>Gammaproteobacteria</taxon>
        <taxon>Lysobacterales</taxon>
        <taxon>Lysobacteraceae</taxon>
        <taxon>Xanthomonas</taxon>
    </lineage>
</organism>
<evidence type="ECO:0000259" key="2">
    <source>
        <dbReference type="Pfam" id="PF07971"/>
    </source>
</evidence>
<feature type="domain" description="Glycosyl hydrolase family 92" evidence="2">
    <location>
        <begin position="4"/>
        <end position="39"/>
    </location>
</feature>
<name>A0A098Q4U9_9XANT</name>
<dbReference type="eggNOG" id="COG3537">
    <property type="taxonomic scope" value="Bacteria"/>
</dbReference>
<sequence>MSDARSYVGSATFNGKPLTRAYVTHEEVQAGGELRFRMQATPNPQWATDPTQRPYSMSTQVQ</sequence>
<dbReference type="AlphaFoldDB" id="A0A098Q4U9"/>
<dbReference type="EMBL" id="JPHD02000045">
    <property type="protein sequence ID" value="KGE52992.1"/>
    <property type="molecule type" value="Genomic_DNA"/>
</dbReference>
<proteinExistence type="predicted"/>
<dbReference type="HOGENOM" id="CLU_2903205_0_0_6"/>
<dbReference type="Pfam" id="PF07971">
    <property type="entry name" value="Glyco_hydro_92"/>
    <property type="match status" value="1"/>
</dbReference>
<dbReference type="Gene3D" id="3.30.2080.10">
    <property type="entry name" value="GH92 mannosidase domain"/>
    <property type="match status" value="1"/>
</dbReference>
<gene>
    <name evidence="3" type="ORF">GW15_0205010</name>
</gene>
<dbReference type="Proteomes" id="UP000028012">
    <property type="component" value="Unassembled WGS sequence"/>
</dbReference>
<protein>
    <recommendedName>
        <fullName evidence="2">Glycosyl hydrolase family 92 domain-containing protein</fullName>
    </recommendedName>
</protein>
<evidence type="ECO:0000313" key="4">
    <source>
        <dbReference type="Proteomes" id="UP000028012"/>
    </source>
</evidence>
<reference evidence="3 4" key="1">
    <citation type="submission" date="2014-09" db="EMBL/GenBank/DDBJ databases">
        <title>A draft genome sequence for Xanthomonas axonopodis pv. vasculorum NCPPB 900.</title>
        <authorList>
            <person name="Harrison J."/>
            <person name="Studholme D.J."/>
        </authorList>
    </citation>
    <scope>NUCLEOTIDE SEQUENCE [LARGE SCALE GENOMIC DNA]</scope>
    <source>
        <strain evidence="3 4">NCPPB 900</strain>
    </source>
</reference>
<comment type="caution">
    <text evidence="3">The sequence shown here is derived from an EMBL/GenBank/DDBJ whole genome shotgun (WGS) entry which is preliminary data.</text>
</comment>